<feature type="transmembrane region" description="Helical" evidence="8">
    <location>
        <begin position="112"/>
        <end position="133"/>
    </location>
</feature>
<dbReference type="GO" id="GO:0016776">
    <property type="term" value="F:phosphotransferase activity, phosphate group as acceptor"/>
    <property type="evidence" value="ECO:0007669"/>
    <property type="project" value="TreeGrafter"/>
</dbReference>
<gene>
    <name evidence="11" type="ORF">FJR03_01905</name>
</gene>
<evidence type="ECO:0000259" key="10">
    <source>
        <dbReference type="Pfam" id="PF08019"/>
    </source>
</evidence>
<proteinExistence type="predicted"/>
<evidence type="ECO:0000256" key="6">
    <source>
        <dbReference type="ARBA" id="ARBA00022989"/>
    </source>
</evidence>
<protein>
    <submittedName>
        <fullName evidence="11">Phosphoethanolamine--lipid A transferase</fullName>
    </submittedName>
</protein>
<dbReference type="SUPFAM" id="SSF53649">
    <property type="entry name" value="Alkaline phosphatase-like"/>
    <property type="match status" value="1"/>
</dbReference>
<feature type="transmembrane region" description="Helical" evidence="8">
    <location>
        <begin position="42"/>
        <end position="61"/>
    </location>
</feature>
<comment type="subcellular location">
    <subcellularLocation>
        <location evidence="1">Cell inner membrane</location>
        <topology evidence="1">Multi-pass membrane protein</topology>
    </subcellularLocation>
</comment>
<dbReference type="Proteomes" id="UP000593910">
    <property type="component" value="Chromosome"/>
</dbReference>
<feature type="transmembrane region" description="Helical" evidence="8">
    <location>
        <begin position="70"/>
        <end position="92"/>
    </location>
</feature>
<dbReference type="CDD" id="cd16017">
    <property type="entry name" value="LptA"/>
    <property type="match status" value="1"/>
</dbReference>
<dbReference type="Pfam" id="PF00884">
    <property type="entry name" value="Sulfatase"/>
    <property type="match status" value="1"/>
</dbReference>
<dbReference type="InterPro" id="IPR017850">
    <property type="entry name" value="Alkaline_phosphatase_core_sf"/>
</dbReference>
<dbReference type="InterPro" id="IPR000917">
    <property type="entry name" value="Sulfatase_N"/>
</dbReference>
<evidence type="ECO:0000256" key="3">
    <source>
        <dbReference type="ARBA" id="ARBA00022519"/>
    </source>
</evidence>
<evidence type="ECO:0000256" key="1">
    <source>
        <dbReference type="ARBA" id="ARBA00004429"/>
    </source>
</evidence>
<keyword evidence="6 8" id="KW-1133">Transmembrane helix</keyword>
<dbReference type="KEGG" id="smax:FJR03_01905"/>
<dbReference type="Pfam" id="PF08019">
    <property type="entry name" value="EptA_B_N"/>
    <property type="match status" value="1"/>
</dbReference>
<evidence type="ECO:0000313" key="12">
    <source>
        <dbReference type="Proteomes" id="UP000593910"/>
    </source>
</evidence>
<dbReference type="PANTHER" id="PTHR30443:SF0">
    <property type="entry name" value="PHOSPHOETHANOLAMINE TRANSFERASE EPTA"/>
    <property type="match status" value="1"/>
</dbReference>
<reference evidence="11 12" key="1">
    <citation type="submission" date="2019-06" db="EMBL/GenBank/DDBJ databases">
        <title>Sulfurimonas gotlandica sp. nov., a chemoautotrophic and psychrotolerant epsilonproteobacterium isolated from a pelagic redoxcline, and an emended description of the genus Sulfurimonas.</title>
        <authorList>
            <person name="Wang S."/>
            <person name="Jiang L."/>
            <person name="Shao Z."/>
        </authorList>
    </citation>
    <scope>NUCLEOTIDE SEQUENCE [LARGE SCALE GENOMIC DNA]</scope>
    <source>
        <strain evidence="11 12">B2</strain>
    </source>
</reference>
<dbReference type="InterPro" id="IPR058130">
    <property type="entry name" value="PEA_transf_C"/>
</dbReference>
<keyword evidence="4 11" id="KW-0808">Transferase</keyword>
<evidence type="ECO:0000256" key="2">
    <source>
        <dbReference type="ARBA" id="ARBA00022475"/>
    </source>
</evidence>
<organism evidence="11 12">
    <name type="scientific">Sulfurimonas marina</name>
    <dbReference type="NCBI Taxonomy" id="2590551"/>
    <lineage>
        <taxon>Bacteria</taxon>
        <taxon>Pseudomonadati</taxon>
        <taxon>Campylobacterota</taxon>
        <taxon>Epsilonproteobacteria</taxon>
        <taxon>Campylobacterales</taxon>
        <taxon>Sulfurimonadaceae</taxon>
        <taxon>Sulfurimonas</taxon>
    </lineage>
</organism>
<evidence type="ECO:0000256" key="8">
    <source>
        <dbReference type="SAM" id="Phobius"/>
    </source>
</evidence>
<dbReference type="AlphaFoldDB" id="A0A7M1AY06"/>
<dbReference type="GO" id="GO:0005886">
    <property type="term" value="C:plasma membrane"/>
    <property type="evidence" value="ECO:0007669"/>
    <property type="project" value="UniProtKB-SubCell"/>
</dbReference>
<evidence type="ECO:0000256" key="7">
    <source>
        <dbReference type="ARBA" id="ARBA00023136"/>
    </source>
</evidence>
<dbReference type="EMBL" id="CP041165">
    <property type="protein sequence ID" value="QOP42334.1"/>
    <property type="molecule type" value="Genomic_DNA"/>
</dbReference>
<feature type="domain" description="Sulfatase N-terminal" evidence="9">
    <location>
        <begin position="227"/>
        <end position="515"/>
    </location>
</feature>
<dbReference type="NCBIfam" id="NF028537">
    <property type="entry name" value="P_eth_NH2_trans"/>
    <property type="match status" value="1"/>
</dbReference>
<keyword evidence="7 8" id="KW-0472">Membrane</keyword>
<dbReference type="InterPro" id="IPR012549">
    <property type="entry name" value="EptA-like_N"/>
</dbReference>
<dbReference type="Gene3D" id="3.40.720.10">
    <property type="entry name" value="Alkaline Phosphatase, subunit A"/>
    <property type="match status" value="1"/>
</dbReference>
<dbReference type="InterPro" id="IPR040423">
    <property type="entry name" value="PEA_transferase"/>
</dbReference>
<feature type="domain" description="Phosphoethanolamine transferase N-terminal" evidence="10">
    <location>
        <begin position="50"/>
        <end position="200"/>
    </location>
</feature>
<accession>A0A7M1AY06</accession>
<evidence type="ECO:0000313" key="11">
    <source>
        <dbReference type="EMBL" id="QOP42334.1"/>
    </source>
</evidence>
<feature type="transmembrane region" description="Helical" evidence="8">
    <location>
        <begin position="145"/>
        <end position="166"/>
    </location>
</feature>
<sequence>MKALTQTKLILFTALFLVLFDNYAFFHNVLEVYPFNFSNSGFLISLAVVLFAVTSLLLTLVSSKYTLKPIIILILIVSSMTNYFMNSYKVVIDDTMIRNMMQTDMAETLDLISIKQVLYFIFLGLLPAFLVYKSKIEYGSFKKEMFAKIVTVFGALALVLLSVFIFSKHYTSFFREHKPLRYSTNPPYWIYSTGKYINKTFNSGPIIVKPLGEDAKIEGDANETKKLVIFVVGEAARADHFSLNGYERETNPRLSKEDIINFSNVFSCGTSTAESVPCMFSPFERDEYSYKKGITHENILDVLAHTDDIAVLWRDNNSDSKGMALRVPYENYKSNKLNTICTEDGECRDIGMLIGLDDFIEKNKDKNMFIVLHQMGNHGPAYYKRYPKEFEKYTPVCETNQLEECTQEEIKNAYDNALLYTDFFLSKTISFLKQYDKDYKTAMFYMSDHGESLGEGGVYLHGLPYFMAPDAQTHIGAFMWFGEQMKQDVNMEKIEAVKEQKFTQDNLFHSMLGIFKVKTEAYDKDLDVFNGKH</sequence>
<evidence type="ECO:0000259" key="9">
    <source>
        <dbReference type="Pfam" id="PF00884"/>
    </source>
</evidence>
<keyword evidence="3" id="KW-0997">Cell inner membrane</keyword>
<name>A0A7M1AY06_9BACT</name>
<dbReference type="GO" id="GO:0009244">
    <property type="term" value="P:lipopolysaccharide core region biosynthetic process"/>
    <property type="evidence" value="ECO:0007669"/>
    <property type="project" value="TreeGrafter"/>
</dbReference>
<evidence type="ECO:0000256" key="4">
    <source>
        <dbReference type="ARBA" id="ARBA00022679"/>
    </source>
</evidence>
<keyword evidence="5 8" id="KW-0812">Transmembrane</keyword>
<evidence type="ECO:0000256" key="5">
    <source>
        <dbReference type="ARBA" id="ARBA00022692"/>
    </source>
</evidence>
<keyword evidence="12" id="KW-1185">Reference proteome</keyword>
<keyword evidence="2" id="KW-1003">Cell membrane</keyword>
<dbReference type="PANTHER" id="PTHR30443">
    <property type="entry name" value="INNER MEMBRANE PROTEIN"/>
    <property type="match status" value="1"/>
</dbReference>